<organism evidence="1 2">
    <name type="scientific">Saccharomonospora piscinae</name>
    <dbReference type="NCBI Taxonomy" id="687388"/>
    <lineage>
        <taxon>Bacteria</taxon>
        <taxon>Bacillati</taxon>
        <taxon>Actinomycetota</taxon>
        <taxon>Actinomycetes</taxon>
        <taxon>Pseudonocardiales</taxon>
        <taxon>Pseudonocardiaceae</taxon>
        <taxon>Saccharomonospora</taxon>
    </lineage>
</organism>
<evidence type="ECO:0000313" key="1">
    <source>
        <dbReference type="EMBL" id="OQO90234.1"/>
    </source>
</evidence>
<dbReference type="AlphaFoldDB" id="A0A1V8ZZZ5"/>
<dbReference type="RefSeq" id="WP_024877655.1">
    <property type="nucleotide sequence ID" value="NZ_AZUM01000010.1"/>
</dbReference>
<comment type="caution">
    <text evidence="1">The sequence shown here is derived from an EMBL/GenBank/DDBJ whole genome shotgun (WGS) entry which is preliminary data.</text>
</comment>
<keyword evidence="1" id="KW-0132">Cell division</keyword>
<dbReference type="InterPro" id="IPR019933">
    <property type="entry name" value="DivIVA_domain"/>
</dbReference>
<dbReference type="STRING" id="1962155.B1813_17535"/>
<dbReference type="GO" id="GO:0051301">
    <property type="term" value="P:cell division"/>
    <property type="evidence" value="ECO:0007669"/>
    <property type="project" value="UniProtKB-KW"/>
</dbReference>
<dbReference type="EMBL" id="MWIH01000007">
    <property type="protein sequence ID" value="OQO90234.1"/>
    <property type="molecule type" value="Genomic_DNA"/>
</dbReference>
<reference evidence="1 2" key="1">
    <citation type="submission" date="2017-02" db="EMBL/GenBank/DDBJ databases">
        <title>Draft genome of Saccharomonospora sp. 154.</title>
        <authorList>
            <person name="Alonso-Carmona G.S."/>
            <person name="De La Haba R."/>
            <person name="Vera-Gargallo B."/>
            <person name="Sandoval-Trujillo A.H."/>
            <person name="Ramirez-Duran N."/>
            <person name="Ventosa A."/>
        </authorList>
    </citation>
    <scope>NUCLEOTIDE SEQUENCE [LARGE SCALE GENOMIC DNA]</scope>
    <source>
        <strain evidence="1 2">LRS4.154</strain>
    </source>
</reference>
<sequence>MTTALIYLLVMLLVAAVVFLLASLVFGRGEELAPLAAGSSPTRLPAEDITAEDVEAVKYQIVVRGYKMSEVDWVMARLGTEIDLLRARVAELETAHAGGEVRGE</sequence>
<dbReference type="Proteomes" id="UP000192591">
    <property type="component" value="Unassembled WGS sequence"/>
</dbReference>
<name>A0A1V8ZZZ5_SACPI</name>
<gene>
    <name evidence="1" type="ORF">B1813_17535</name>
</gene>
<keyword evidence="2" id="KW-1185">Reference proteome</keyword>
<evidence type="ECO:0000313" key="2">
    <source>
        <dbReference type="Proteomes" id="UP000192591"/>
    </source>
</evidence>
<dbReference type="OrthoDB" id="3404379at2"/>
<proteinExistence type="predicted"/>
<dbReference type="NCBIfam" id="TIGR03544">
    <property type="entry name" value="DivI1A_domain"/>
    <property type="match status" value="1"/>
</dbReference>
<keyword evidence="1" id="KW-0131">Cell cycle</keyword>
<protein>
    <submittedName>
        <fullName evidence="1">Cell division protein DivIVA</fullName>
    </submittedName>
</protein>
<accession>A0A1V8ZZZ5</accession>